<dbReference type="SUPFAM" id="SSF47413">
    <property type="entry name" value="lambda repressor-like DNA-binding domains"/>
    <property type="match status" value="1"/>
</dbReference>
<dbReference type="InterPro" id="IPR001387">
    <property type="entry name" value="Cro/C1-type_HTH"/>
</dbReference>
<reference evidence="3" key="1">
    <citation type="submission" date="2015-05" db="EMBL/GenBank/DDBJ databases">
        <authorList>
            <consortium name="Pathogen Informatics"/>
        </authorList>
    </citation>
    <scope>NUCLEOTIDE SEQUENCE [LARGE SCALE GENOMIC DNA]</scope>
    <source>
        <strain evidence="3">T1-815</strain>
    </source>
</reference>
<dbReference type="AlphaFoldDB" id="A0A0M6WXG9"/>
<dbReference type="Proteomes" id="UP000049472">
    <property type="component" value="Unassembled WGS sequence"/>
</dbReference>
<sequence length="135" mass="15866">MCPFLFAENYISRELLSVLKRVNGNKFERIDDMSKEIREYDKNVQFEIGQRIQEMRLDKNMKSIELATELGITRNQMSRIENGRANCTISQLFILLQILGGPADYILFGKKYEREIKITKEQKEVLINLINAFNE</sequence>
<dbReference type="PROSITE" id="PS50943">
    <property type="entry name" value="HTH_CROC1"/>
    <property type="match status" value="1"/>
</dbReference>
<dbReference type="CDD" id="cd00093">
    <property type="entry name" value="HTH_XRE"/>
    <property type="match status" value="1"/>
</dbReference>
<dbReference type="Pfam" id="PF01381">
    <property type="entry name" value="HTH_3"/>
    <property type="match status" value="1"/>
</dbReference>
<evidence type="ECO:0000259" key="1">
    <source>
        <dbReference type="PROSITE" id="PS50943"/>
    </source>
</evidence>
<proteinExistence type="predicted"/>
<dbReference type="GO" id="GO:0003677">
    <property type="term" value="F:DNA binding"/>
    <property type="evidence" value="ECO:0007669"/>
    <property type="project" value="InterPro"/>
</dbReference>
<keyword evidence="3" id="KW-1185">Reference proteome</keyword>
<feature type="domain" description="HTH cro/C1-type" evidence="1">
    <location>
        <begin position="52"/>
        <end position="106"/>
    </location>
</feature>
<dbReference type="EMBL" id="CVRQ01000069">
    <property type="protein sequence ID" value="CRL42360.1"/>
    <property type="molecule type" value="Genomic_DNA"/>
</dbReference>
<evidence type="ECO:0000313" key="3">
    <source>
        <dbReference type="Proteomes" id="UP000049472"/>
    </source>
</evidence>
<evidence type="ECO:0000313" key="2">
    <source>
        <dbReference type="EMBL" id="CRL42360.1"/>
    </source>
</evidence>
<dbReference type="InterPro" id="IPR010982">
    <property type="entry name" value="Lambda_DNA-bd_dom_sf"/>
</dbReference>
<dbReference type="Gene3D" id="1.10.260.40">
    <property type="entry name" value="lambda repressor-like DNA-binding domains"/>
    <property type="match status" value="1"/>
</dbReference>
<gene>
    <name evidence="2" type="ORF">T1815_01481</name>
</gene>
<accession>A0A0M6WXG9</accession>
<organism evidence="2 3">
    <name type="scientific">Agathobacter rectalis</name>
    <dbReference type="NCBI Taxonomy" id="39491"/>
    <lineage>
        <taxon>Bacteria</taxon>
        <taxon>Bacillati</taxon>
        <taxon>Bacillota</taxon>
        <taxon>Clostridia</taxon>
        <taxon>Lachnospirales</taxon>
        <taxon>Lachnospiraceae</taxon>
        <taxon>Agathobacter</taxon>
    </lineage>
</organism>
<protein>
    <recommendedName>
        <fullName evidence="1">HTH cro/C1-type domain-containing protein</fullName>
    </recommendedName>
</protein>
<dbReference type="SMART" id="SM00530">
    <property type="entry name" value="HTH_XRE"/>
    <property type="match status" value="1"/>
</dbReference>
<name>A0A0M6WXG9_9FIRM</name>